<accession>A0A024GD43</accession>
<feature type="compositionally biased region" description="Polar residues" evidence="1">
    <location>
        <begin position="263"/>
        <end position="274"/>
    </location>
</feature>
<comment type="caution">
    <text evidence="2">The sequence shown here is derived from an EMBL/GenBank/DDBJ whole genome shotgun (WGS) entry which is preliminary data.</text>
</comment>
<feature type="compositionally biased region" description="Polar residues" evidence="1">
    <location>
        <begin position="307"/>
        <end position="321"/>
    </location>
</feature>
<feature type="compositionally biased region" description="Basic residues" evidence="1">
    <location>
        <begin position="244"/>
        <end position="261"/>
    </location>
</feature>
<feature type="compositionally biased region" description="Basic and acidic residues" evidence="1">
    <location>
        <begin position="180"/>
        <end position="197"/>
    </location>
</feature>
<proteinExistence type="predicted"/>
<feature type="compositionally biased region" description="Basic residues" evidence="1">
    <location>
        <begin position="167"/>
        <end position="179"/>
    </location>
</feature>
<feature type="compositionally biased region" description="Low complexity" evidence="1">
    <location>
        <begin position="213"/>
        <end position="225"/>
    </location>
</feature>
<evidence type="ECO:0000313" key="2">
    <source>
        <dbReference type="EMBL" id="CCI44253.1"/>
    </source>
</evidence>
<feature type="compositionally biased region" description="Basic and acidic residues" evidence="1">
    <location>
        <begin position="450"/>
        <end position="472"/>
    </location>
</feature>
<feature type="region of interest" description="Disordered" evidence="1">
    <location>
        <begin position="1"/>
        <end position="50"/>
    </location>
</feature>
<dbReference type="OrthoDB" id="164959at2759"/>
<feature type="compositionally biased region" description="Polar residues" evidence="1">
    <location>
        <begin position="149"/>
        <end position="159"/>
    </location>
</feature>
<evidence type="ECO:0000256" key="1">
    <source>
        <dbReference type="SAM" id="MobiDB-lite"/>
    </source>
</evidence>
<feature type="compositionally biased region" description="Polar residues" evidence="1">
    <location>
        <begin position="473"/>
        <end position="486"/>
    </location>
</feature>
<sequence length="543" mass="60309">MWMQKSLEGMSIASPGSRLHSRNNQPVSTSMSQSNGSSLQGYGDRPYVVDQDNGTWKSKLIESGQWLGEKVIEYGGRIVRGNSHSSIPNQLAQQQPRNDGRANWMADIRNSSSSYVASSVEGGCMAYQNEFKTTRPSAYSDSMAFGNTPTSMADTQSPDFYSELRKGKVKSKSKRNRQKEKKEKKDNTKSRKKKADDGFDSASYSESDKSMPDSKSSFYSDSCSESDSKSSRVRSRKAVDKTKTAHVNRHTQKVTKSKKYPKSSASVSTTNMNAGSIDFHEKKSRNLRTKKREKKSISARKDHNKSLSDSTPSEKVVTSTKKSIRRKHKTQQSVQVVDLLGVEELVIDGPNVTRTIASQSVAPLSDIFSPQEPESVVLESLNDLHFPAKAEKHTESAVLSGTTTRTSTAASNMVLPGSTEAAKNVDNPTCSILPENNLVNLDALVADKRSDSEHGFNSKKSLNDLRREHQQERPISSMNAMSNPTDPKNISYVMVPVSMSMPFPSVQQAPQQLHSQSPQHVPVFDQHRYHSHISNSHEEQRRL</sequence>
<reference evidence="2 3" key="1">
    <citation type="submission" date="2012-05" db="EMBL/GenBank/DDBJ databases">
        <title>Recombination and specialization in a pathogen metapopulation.</title>
        <authorList>
            <person name="Gardiner A."/>
            <person name="Kemen E."/>
            <person name="Schultz-Larsen T."/>
            <person name="MacLean D."/>
            <person name="Van Oosterhout C."/>
            <person name="Jones J.D.G."/>
        </authorList>
    </citation>
    <scope>NUCLEOTIDE SEQUENCE [LARGE SCALE GENOMIC DNA]</scope>
    <source>
        <strain evidence="2 3">Ac Nc2</strain>
    </source>
</reference>
<dbReference type="Proteomes" id="UP000053237">
    <property type="component" value="Unassembled WGS sequence"/>
</dbReference>
<dbReference type="AlphaFoldDB" id="A0A024GD43"/>
<feature type="compositionally biased region" description="Basic and acidic residues" evidence="1">
    <location>
        <begin position="295"/>
        <end position="306"/>
    </location>
</feature>
<protein>
    <submittedName>
        <fullName evidence="2">Uncharacterized protein</fullName>
    </submittedName>
</protein>
<feature type="region of interest" description="Disordered" evidence="1">
    <location>
        <begin position="450"/>
        <end position="486"/>
    </location>
</feature>
<feature type="compositionally biased region" description="Basic residues" evidence="1">
    <location>
        <begin position="282"/>
        <end position="294"/>
    </location>
</feature>
<dbReference type="InParanoid" id="A0A024GD43"/>
<dbReference type="EMBL" id="CAIX01000065">
    <property type="protein sequence ID" value="CCI44253.1"/>
    <property type="molecule type" value="Genomic_DNA"/>
</dbReference>
<gene>
    <name evidence="2" type="ORF">BN9_050370</name>
</gene>
<keyword evidence="3" id="KW-1185">Reference proteome</keyword>
<name>A0A024GD43_9STRA</name>
<organism evidence="2 3">
    <name type="scientific">Albugo candida</name>
    <dbReference type="NCBI Taxonomy" id="65357"/>
    <lineage>
        <taxon>Eukaryota</taxon>
        <taxon>Sar</taxon>
        <taxon>Stramenopiles</taxon>
        <taxon>Oomycota</taxon>
        <taxon>Peronosporomycetes</taxon>
        <taxon>Albuginales</taxon>
        <taxon>Albuginaceae</taxon>
        <taxon>Albugo</taxon>
    </lineage>
</organism>
<feature type="region of interest" description="Disordered" evidence="1">
    <location>
        <begin position="149"/>
        <end position="331"/>
    </location>
</feature>
<evidence type="ECO:0000313" key="3">
    <source>
        <dbReference type="Proteomes" id="UP000053237"/>
    </source>
</evidence>
<feature type="compositionally biased region" description="Polar residues" evidence="1">
    <location>
        <begin position="22"/>
        <end position="40"/>
    </location>
</feature>